<dbReference type="AlphaFoldDB" id="A0A6J5F0D0"/>
<evidence type="ECO:0000313" key="1">
    <source>
        <dbReference type="EMBL" id="CAB3771127.1"/>
    </source>
</evidence>
<reference evidence="1 2" key="1">
    <citation type="submission" date="2020-04" db="EMBL/GenBank/DDBJ databases">
        <authorList>
            <person name="De Canck E."/>
        </authorList>
    </citation>
    <scope>NUCLEOTIDE SEQUENCE [LARGE SCALE GENOMIC DNA]</scope>
    <source>
        <strain evidence="1 2">LMG 29542</strain>
    </source>
</reference>
<evidence type="ECO:0000313" key="2">
    <source>
        <dbReference type="Proteomes" id="UP000494363"/>
    </source>
</evidence>
<organism evidence="1 2">
    <name type="scientific">Paraburkholderia humisilvae</name>
    <dbReference type="NCBI Taxonomy" id="627669"/>
    <lineage>
        <taxon>Bacteria</taxon>
        <taxon>Pseudomonadati</taxon>
        <taxon>Pseudomonadota</taxon>
        <taxon>Betaproteobacteria</taxon>
        <taxon>Burkholderiales</taxon>
        <taxon>Burkholderiaceae</taxon>
        <taxon>Paraburkholderia</taxon>
    </lineage>
</organism>
<keyword evidence="2" id="KW-1185">Reference proteome</keyword>
<dbReference type="EMBL" id="CADIKH010000050">
    <property type="protein sequence ID" value="CAB3771127.1"/>
    <property type="molecule type" value="Genomic_DNA"/>
</dbReference>
<dbReference type="RefSeq" id="WP_175231949.1">
    <property type="nucleotide sequence ID" value="NZ_CADIKH010000050.1"/>
</dbReference>
<name>A0A6J5F0D0_9BURK</name>
<accession>A0A6J5F0D0</accession>
<dbReference type="Proteomes" id="UP000494363">
    <property type="component" value="Unassembled WGS sequence"/>
</dbReference>
<sequence length="125" mass="13715">MPITVAGDDLNVKSVDWDHLLTQHGLEGCNAAMTSGWQRKSKWYDAKGEEGIKEEVNRAFDMFRQHAKQQGTVTLQQDGDGRSVVDVDVQEAVGTGLSGSQTTHVRLVLEVKHSGDTHIVTAFPL</sequence>
<proteinExistence type="predicted"/>
<gene>
    <name evidence="1" type="ORF">LMG29542_06533</name>
</gene>
<protein>
    <submittedName>
        <fullName evidence="1">Uncharacterized protein</fullName>
    </submittedName>
</protein>